<dbReference type="GO" id="GO:0042597">
    <property type="term" value="C:periplasmic space"/>
    <property type="evidence" value="ECO:0007669"/>
    <property type="project" value="UniProtKB-SubCell"/>
</dbReference>
<evidence type="ECO:0000256" key="2">
    <source>
        <dbReference type="ARBA" id="ARBA00008520"/>
    </source>
</evidence>
<comment type="subcellular location">
    <subcellularLocation>
        <location evidence="1">Periplasm</location>
    </subcellularLocation>
</comment>
<evidence type="ECO:0000313" key="4">
    <source>
        <dbReference type="Proteomes" id="UP000201613"/>
    </source>
</evidence>
<accession>A0A238LD18</accession>
<dbReference type="SUPFAM" id="SSF53850">
    <property type="entry name" value="Periplasmic binding protein-like II"/>
    <property type="match status" value="1"/>
</dbReference>
<evidence type="ECO:0000313" key="3">
    <source>
        <dbReference type="EMBL" id="SMY07579.1"/>
    </source>
</evidence>
<dbReference type="InterPro" id="IPR050490">
    <property type="entry name" value="Bact_solute-bd_prot1"/>
</dbReference>
<dbReference type="OrthoDB" id="7317090at2"/>
<dbReference type="RefSeq" id="WP_093991761.1">
    <property type="nucleotide sequence ID" value="NZ_FXZK01000002.1"/>
</dbReference>
<organism evidence="3 4">
    <name type="scientific">Flavimaricola marinus</name>
    <dbReference type="NCBI Taxonomy" id="1819565"/>
    <lineage>
        <taxon>Bacteria</taxon>
        <taxon>Pseudomonadati</taxon>
        <taxon>Pseudomonadota</taxon>
        <taxon>Alphaproteobacteria</taxon>
        <taxon>Rhodobacterales</taxon>
        <taxon>Paracoccaceae</taxon>
        <taxon>Flavimaricola</taxon>
    </lineage>
</organism>
<evidence type="ECO:0000256" key="1">
    <source>
        <dbReference type="ARBA" id="ARBA00004418"/>
    </source>
</evidence>
<comment type="similarity">
    <text evidence="2">Belongs to the bacterial solute-binding protein 1 family.</text>
</comment>
<gene>
    <name evidence="3" type="primary">yesO</name>
    <name evidence="3" type="ORF">LOM8899_01715</name>
</gene>
<sequence length="420" mass="45537">MTHFKTFIATALATTAIGGTAVAEELRMSWWGGDSRHEATQAALQVCGEKYGHTISPEFTGWSGHFEKVATQLAGGTEADIMQINWPWLPIFSENGDGFADLNDFADIIDLEQWPAPLREASSRNGALNGLPASLSGRIFFFNKTTFDAAGIPVPTTMEELMAAGPVFRDTLGEDYYPLEGTGLDASLLIQMITTQRTGKSLINPETNEVQWTAADIQESLEYYQQMVDNHVLQAWRDKAAAGNVPLHENVNWTQGRIAGSYQWDTTYFKISDPLEEGQELVPSGLLRIEGAMNDGVYRKPSMVFSISANSEHPEAAAQILNCLTTEPEGIAAMASARGVPSAAVAAAQLLDTGAIEQIQVDAQNMVLAAEAPAISPFNEDPDVRAGIEDTLELFAYGELDSAEAAEELLMLVNEALEDK</sequence>
<dbReference type="AlphaFoldDB" id="A0A238LD18"/>
<dbReference type="EMBL" id="FXZK01000002">
    <property type="protein sequence ID" value="SMY07579.1"/>
    <property type="molecule type" value="Genomic_DNA"/>
</dbReference>
<reference evidence="3 4" key="1">
    <citation type="submission" date="2017-05" db="EMBL/GenBank/DDBJ databases">
        <authorList>
            <person name="Song R."/>
            <person name="Chenine A.L."/>
            <person name="Ruprecht R.M."/>
        </authorList>
    </citation>
    <scope>NUCLEOTIDE SEQUENCE [LARGE SCALE GENOMIC DNA]</scope>
    <source>
        <strain evidence="3 4">CECT 8899</strain>
    </source>
</reference>
<protein>
    <submittedName>
        <fullName evidence="3">Putative ABC transporter substrate-binding protein YesO</fullName>
    </submittedName>
</protein>
<dbReference type="Gene3D" id="3.40.190.10">
    <property type="entry name" value="Periplasmic binding protein-like II"/>
    <property type="match status" value="2"/>
</dbReference>
<proteinExistence type="inferred from homology"/>
<dbReference type="PANTHER" id="PTHR43649:SF11">
    <property type="entry name" value="ABC TRANSPORTER SUBSTRATE-BINDING PROTEIN YESO-RELATED"/>
    <property type="match status" value="1"/>
</dbReference>
<dbReference type="Proteomes" id="UP000201613">
    <property type="component" value="Unassembled WGS sequence"/>
</dbReference>
<dbReference type="PANTHER" id="PTHR43649">
    <property type="entry name" value="ARABINOSE-BINDING PROTEIN-RELATED"/>
    <property type="match status" value="1"/>
</dbReference>
<name>A0A238LD18_9RHOB</name>
<dbReference type="InterPro" id="IPR006059">
    <property type="entry name" value="SBP"/>
</dbReference>
<keyword evidence="4" id="KW-1185">Reference proteome</keyword>
<dbReference type="Pfam" id="PF01547">
    <property type="entry name" value="SBP_bac_1"/>
    <property type="match status" value="1"/>
</dbReference>